<dbReference type="Proteomes" id="UP000262477">
    <property type="component" value="Unassembled WGS sequence"/>
</dbReference>
<accession>A0A371QAS0</accession>
<proteinExistence type="predicted"/>
<evidence type="ECO:0000313" key="3">
    <source>
        <dbReference type="Proteomes" id="UP000262477"/>
    </source>
</evidence>
<sequence>MESVTNGMQATSIEGVVWRKSRRSNPSGNCVELAVLSDGGVAVRNSRFASGPALIYTRDEMVAFVQGAKDGDFDDLIPHN</sequence>
<dbReference type="EMBL" id="QUAC01000016">
    <property type="protein sequence ID" value="REK91762.1"/>
    <property type="molecule type" value="Genomic_DNA"/>
</dbReference>
<feature type="domain" description="DUF397" evidence="1">
    <location>
        <begin position="17"/>
        <end position="69"/>
    </location>
</feature>
<dbReference type="RefSeq" id="WP_128503129.1">
    <property type="nucleotide sequence ID" value="NZ_QUAC01000016.1"/>
</dbReference>
<dbReference type="Pfam" id="PF04149">
    <property type="entry name" value="DUF397"/>
    <property type="match status" value="1"/>
</dbReference>
<dbReference type="InterPro" id="IPR007278">
    <property type="entry name" value="DUF397"/>
</dbReference>
<protein>
    <submittedName>
        <fullName evidence="2">DUF397 domain-containing protein</fullName>
    </submittedName>
</protein>
<comment type="caution">
    <text evidence="2">The sequence shown here is derived from an EMBL/GenBank/DDBJ whole genome shotgun (WGS) entry which is preliminary data.</text>
</comment>
<evidence type="ECO:0000259" key="1">
    <source>
        <dbReference type="Pfam" id="PF04149"/>
    </source>
</evidence>
<evidence type="ECO:0000313" key="2">
    <source>
        <dbReference type="EMBL" id="REK91762.1"/>
    </source>
</evidence>
<dbReference type="AlphaFoldDB" id="A0A371QAS0"/>
<dbReference type="OrthoDB" id="4558943at2"/>
<keyword evidence="3" id="KW-1185">Reference proteome</keyword>
<reference evidence="2 3" key="1">
    <citation type="submission" date="2018-08" db="EMBL/GenBank/DDBJ databases">
        <title>Streptomyces NEAU-D10 sp. nov., a novel Actinomycete isolated from soil.</title>
        <authorList>
            <person name="Jin L."/>
        </authorList>
    </citation>
    <scope>NUCLEOTIDE SEQUENCE [LARGE SCALE GENOMIC DNA]</scope>
    <source>
        <strain evidence="2 3">NEAU-D10</strain>
    </source>
</reference>
<gene>
    <name evidence="2" type="ORF">DY245_02960</name>
</gene>
<name>A0A371QAS0_STRIH</name>
<organism evidence="2 3">
    <name type="scientific">Streptomyces inhibens</name>
    <dbReference type="NCBI Taxonomy" id="2293571"/>
    <lineage>
        <taxon>Bacteria</taxon>
        <taxon>Bacillati</taxon>
        <taxon>Actinomycetota</taxon>
        <taxon>Actinomycetes</taxon>
        <taxon>Kitasatosporales</taxon>
        <taxon>Streptomycetaceae</taxon>
        <taxon>Streptomyces</taxon>
    </lineage>
</organism>